<accession>A0A840DEH9</accession>
<comment type="caution">
    <text evidence="2">The sequence shown here is derived from an EMBL/GenBank/DDBJ whole genome shotgun (WGS) entry which is preliminary data.</text>
</comment>
<feature type="domain" description="PPM-type phosphatase" evidence="1">
    <location>
        <begin position="9"/>
        <end position="236"/>
    </location>
</feature>
<dbReference type="GO" id="GO:0004722">
    <property type="term" value="F:protein serine/threonine phosphatase activity"/>
    <property type="evidence" value="ECO:0007669"/>
    <property type="project" value="UniProtKB-EC"/>
</dbReference>
<reference evidence="2" key="1">
    <citation type="submission" date="2020-08" db="EMBL/GenBank/DDBJ databases">
        <title>Sequencing the genomes of 1000 actinobacteria strains.</title>
        <authorList>
            <person name="Klenk H.-P."/>
        </authorList>
    </citation>
    <scope>NUCLEOTIDE SEQUENCE [LARGE SCALE GENOMIC DNA]</scope>
    <source>
        <strain evidence="2">DSM 27064</strain>
    </source>
</reference>
<proteinExistence type="predicted"/>
<dbReference type="SMART" id="SM00332">
    <property type="entry name" value="PP2Cc"/>
    <property type="match status" value="1"/>
</dbReference>
<dbReference type="PANTHER" id="PTHR47992">
    <property type="entry name" value="PROTEIN PHOSPHATASE"/>
    <property type="match status" value="1"/>
</dbReference>
<protein>
    <submittedName>
        <fullName evidence="2">Protein phosphatase</fullName>
        <ecNumber evidence="2">3.1.3.16</ecNumber>
    </submittedName>
</protein>
<name>A0A840DEH9_9MICO</name>
<dbReference type="SMART" id="SM00331">
    <property type="entry name" value="PP2C_SIG"/>
    <property type="match status" value="1"/>
</dbReference>
<dbReference type="EMBL" id="JACIFD010000006">
    <property type="protein sequence ID" value="MBB4071474.1"/>
    <property type="molecule type" value="Genomic_DNA"/>
</dbReference>
<evidence type="ECO:0000259" key="1">
    <source>
        <dbReference type="PROSITE" id="PS51746"/>
    </source>
</evidence>
<dbReference type="AlphaFoldDB" id="A0A840DEH9"/>
<sequence>MSYRLPQLKYAARTDIGSYRQVNEDAMLCAGPVFLVADGVGGHDAGEIAAAAAIDAFTHLTQHPYVSLDAVGAAYARARAAVNRISGTTEQGAGTTLTGIFLTRQEQGFAWLIINVGDSRVYRFRDGKLQQITVDHTLRNEMLASGVALNDPRLPAGNVITRALGSGADTLDTWLLPLTAGERLLVCSDGLTDTLSDAEIAAGLALAVTETSANYLLDTALEKLPRDNVTLLLVDVLDAGQHQQLQPGVATAEKFIDDCDTADLTATVQQTAEYGKGL</sequence>
<dbReference type="SUPFAM" id="SSF81606">
    <property type="entry name" value="PP2C-like"/>
    <property type="match status" value="1"/>
</dbReference>
<dbReference type="CDD" id="cd00143">
    <property type="entry name" value="PP2Cc"/>
    <property type="match status" value="1"/>
</dbReference>
<dbReference type="Gene3D" id="3.60.40.10">
    <property type="entry name" value="PPM-type phosphatase domain"/>
    <property type="match status" value="1"/>
</dbReference>
<organism evidence="2 3">
    <name type="scientific">Canibacter oris</name>
    <dbReference type="NCBI Taxonomy" id="1365628"/>
    <lineage>
        <taxon>Bacteria</taxon>
        <taxon>Bacillati</taxon>
        <taxon>Actinomycetota</taxon>
        <taxon>Actinomycetes</taxon>
        <taxon>Micrococcales</taxon>
        <taxon>Microbacteriaceae</taxon>
        <taxon>Canibacter</taxon>
    </lineage>
</organism>
<keyword evidence="3" id="KW-1185">Reference proteome</keyword>
<dbReference type="InterPro" id="IPR015655">
    <property type="entry name" value="PP2C"/>
</dbReference>
<gene>
    <name evidence="2" type="ORF">F5897_000778</name>
</gene>
<dbReference type="Pfam" id="PF13672">
    <property type="entry name" value="PP2C_2"/>
    <property type="match status" value="1"/>
</dbReference>
<keyword evidence="2" id="KW-0378">Hydrolase</keyword>
<dbReference type="Proteomes" id="UP000571183">
    <property type="component" value="Unassembled WGS sequence"/>
</dbReference>
<dbReference type="EC" id="3.1.3.16" evidence="2"/>
<dbReference type="RefSeq" id="WP_183304536.1">
    <property type="nucleotide sequence ID" value="NZ_JACIFD010000006.1"/>
</dbReference>
<evidence type="ECO:0000313" key="2">
    <source>
        <dbReference type="EMBL" id="MBB4071474.1"/>
    </source>
</evidence>
<dbReference type="PROSITE" id="PS51746">
    <property type="entry name" value="PPM_2"/>
    <property type="match status" value="1"/>
</dbReference>
<evidence type="ECO:0000313" key="3">
    <source>
        <dbReference type="Proteomes" id="UP000571183"/>
    </source>
</evidence>
<dbReference type="InterPro" id="IPR001932">
    <property type="entry name" value="PPM-type_phosphatase-like_dom"/>
</dbReference>
<dbReference type="InterPro" id="IPR036457">
    <property type="entry name" value="PPM-type-like_dom_sf"/>
</dbReference>